<keyword evidence="4" id="KW-0067">ATP-binding</keyword>
<feature type="transmembrane region" description="Helical" evidence="7">
    <location>
        <begin position="55"/>
        <end position="72"/>
    </location>
</feature>
<keyword evidence="5 7" id="KW-1133">Transmembrane helix</keyword>
<dbReference type="SUPFAM" id="SSF52540">
    <property type="entry name" value="P-loop containing nucleoside triphosphate hydrolases"/>
    <property type="match status" value="1"/>
</dbReference>
<organismHost>
    <name type="scientific">Pyramimonas plurioculata</name>
    <dbReference type="NCBI Taxonomy" id="36893"/>
</organismHost>
<dbReference type="EMBL" id="MT663535">
    <property type="protein sequence ID" value="QOI90332.1"/>
    <property type="molecule type" value="Genomic_DNA"/>
</dbReference>
<evidence type="ECO:0000256" key="2">
    <source>
        <dbReference type="ARBA" id="ARBA00022692"/>
    </source>
</evidence>
<evidence type="ECO:0000259" key="8">
    <source>
        <dbReference type="PROSITE" id="PS50893"/>
    </source>
</evidence>
<dbReference type="Gene3D" id="3.40.50.300">
    <property type="entry name" value="P-loop containing nucleotide triphosphate hydrolases"/>
    <property type="match status" value="1"/>
</dbReference>
<dbReference type="PROSITE" id="PS00211">
    <property type="entry name" value="ABC_TRANSPORTER_1"/>
    <property type="match status" value="1"/>
</dbReference>
<gene>
    <name evidence="9" type="ORF">HWQ62_00195</name>
</gene>
<evidence type="ECO:0000256" key="1">
    <source>
        <dbReference type="ARBA" id="ARBA00004141"/>
    </source>
</evidence>
<dbReference type="GO" id="GO:0016020">
    <property type="term" value="C:membrane"/>
    <property type="evidence" value="ECO:0007669"/>
    <property type="project" value="UniProtKB-SubCell"/>
</dbReference>
<feature type="transmembrane region" description="Helical" evidence="7">
    <location>
        <begin position="129"/>
        <end position="147"/>
    </location>
</feature>
<dbReference type="InterPro" id="IPR036640">
    <property type="entry name" value="ABC1_TM_sf"/>
</dbReference>
<keyword evidence="3" id="KW-0547">Nucleotide-binding</keyword>
<accession>A0A7M3UNQ5</accession>
<name>A0A7M3UNQ5_POV01</name>
<evidence type="ECO:0000256" key="3">
    <source>
        <dbReference type="ARBA" id="ARBA00022741"/>
    </source>
</evidence>
<feature type="transmembrane region" description="Helical" evidence="7">
    <location>
        <begin position="270"/>
        <end position="289"/>
    </location>
</feature>
<feature type="transmembrane region" description="Helical" evidence="7">
    <location>
        <begin position="154"/>
        <end position="173"/>
    </location>
</feature>
<feature type="domain" description="ABC transporter" evidence="8">
    <location>
        <begin position="331"/>
        <end position="547"/>
    </location>
</feature>
<evidence type="ECO:0000256" key="6">
    <source>
        <dbReference type="ARBA" id="ARBA00023136"/>
    </source>
</evidence>
<dbReference type="SUPFAM" id="SSF90123">
    <property type="entry name" value="ABC transporter transmembrane region"/>
    <property type="match status" value="1"/>
</dbReference>
<dbReference type="Pfam" id="PF00005">
    <property type="entry name" value="ABC_tran"/>
    <property type="match status" value="1"/>
</dbReference>
<organism evidence="9">
    <name type="scientific">Pyramimonas orientalis virus</name>
    <name type="common">PoV01</name>
    <dbReference type="NCBI Taxonomy" id="455367"/>
    <lineage>
        <taxon>Viruses</taxon>
        <taxon>Varidnaviria</taxon>
        <taxon>Bamfordvirae</taxon>
        <taxon>Nucleocytoviricota</taxon>
        <taxon>Megaviricetes</taxon>
        <taxon>Imitervirales</taxon>
        <taxon>Allomimiviridae</taxon>
        <taxon>Heliosvirus</taxon>
        <taxon>Heliosvirus raunefjordenense</taxon>
    </lineage>
</organism>
<feature type="transmembrane region" description="Helical" evidence="7">
    <location>
        <begin position="238"/>
        <end position="258"/>
    </location>
</feature>
<evidence type="ECO:0000256" key="7">
    <source>
        <dbReference type="SAM" id="Phobius"/>
    </source>
</evidence>
<feature type="transmembrane region" description="Helical" evidence="7">
    <location>
        <begin position="16"/>
        <end position="34"/>
    </location>
</feature>
<dbReference type="PANTHER" id="PTHR24221">
    <property type="entry name" value="ATP-BINDING CASSETTE SUB-FAMILY B"/>
    <property type="match status" value="1"/>
</dbReference>
<dbReference type="PANTHER" id="PTHR24221:SF503">
    <property type="entry name" value="MITOCHONDRIAL POTASSIUM CHANNEL ATP-BINDING SUBUNIT"/>
    <property type="match status" value="1"/>
</dbReference>
<proteinExistence type="predicted"/>
<dbReference type="InterPro" id="IPR027417">
    <property type="entry name" value="P-loop_NTPase"/>
</dbReference>
<dbReference type="InterPro" id="IPR003593">
    <property type="entry name" value="AAA+_ATPase"/>
</dbReference>
<keyword evidence="6 7" id="KW-0472">Membrane</keyword>
<reference evidence="9" key="1">
    <citation type="submission" date="2020-06" db="EMBL/GenBank/DDBJ databases">
        <title>Lateral gene transfer of anion-conducting channel rhodopsins between green algae and giant viruses.</title>
        <authorList>
            <person name="Rozenberg A."/>
            <person name="Oppermann J."/>
            <person name="Wietek J."/>
            <person name="Fernandez Lahore R.G."/>
            <person name="Sandaa R.-A."/>
            <person name="Bratbak G."/>
            <person name="Hegemann P."/>
            <person name="Beja O."/>
        </authorList>
    </citation>
    <scope>NUCLEOTIDE SEQUENCE</scope>
    <source>
        <strain evidence="9">01B</strain>
    </source>
</reference>
<comment type="subcellular location">
    <subcellularLocation>
        <location evidence="1">Membrane</location>
        <topology evidence="1">Multi-pass membrane protein</topology>
    </subcellularLocation>
</comment>
<evidence type="ECO:0000313" key="9">
    <source>
        <dbReference type="EMBL" id="QOI90332.1"/>
    </source>
</evidence>
<dbReference type="SMART" id="SM00382">
    <property type="entry name" value="AAA"/>
    <property type="match status" value="1"/>
</dbReference>
<dbReference type="PROSITE" id="PS50893">
    <property type="entry name" value="ABC_TRANSPORTER_2"/>
    <property type="match status" value="1"/>
</dbReference>
<dbReference type="Gene3D" id="1.20.1560.10">
    <property type="entry name" value="ABC transporter type 1, transmembrane domain"/>
    <property type="match status" value="1"/>
</dbReference>
<dbReference type="InterPro" id="IPR039421">
    <property type="entry name" value="Type_1_exporter"/>
</dbReference>
<evidence type="ECO:0000256" key="5">
    <source>
        <dbReference type="ARBA" id="ARBA00022989"/>
    </source>
</evidence>
<evidence type="ECO:0000256" key="4">
    <source>
        <dbReference type="ARBA" id="ARBA00022840"/>
    </source>
</evidence>
<keyword evidence="2 7" id="KW-0812">Transmembrane</keyword>
<dbReference type="InterPro" id="IPR003439">
    <property type="entry name" value="ABC_transporter-like_ATP-bd"/>
</dbReference>
<dbReference type="InterPro" id="IPR017871">
    <property type="entry name" value="ABC_transporter-like_CS"/>
</dbReference>
<dbReference type="GO" id="GO:0016887">
    <property type="term" value="F:ATP hydrolysis activity"/>
    <property type="evidence" value="ECO:0007669"/>
    <property type="project" value="InterPro"/>
</dbReference>
<dbReference type="CDD" id="cd03228">
    <property type="entry name" value="ABCC_MRP_Like"/>
    <property type="match status" value="1"/>
</dbReference>
<protein>
    <recommendedName>
        <fullName evidence="8">ABC transporter domain-containing protein</fullName>
    </recommendedName>
</protein>
<sequence>MLYETFTGFIKLHPKYFFMNCILMLLVPINEVFLSRLYGKLFDSIQKNTFTMNHFYVILGTMVFLQIGFAYSDYFNSKQMTEFQQYCKTKFVSLVFEKFENNKVEPNPGDALSKILRTQHILADWYSKVFSYLVPISLQLIITVVYLTSIDLPLGVYLFVLLCIFACFLMNSTNLCNKNNVLLDEQSSKIHDGIGDLLTNYLSVYKEQSLNLELNILNKDFKTYKQFHNETILCTIKYRLMLSTIIIIFITLFVKRCYKLLKNNQIKNAIFYSVFMILANLISNMVYMIDMHRDMIFDWGLIKNSGFDKIEEMSIVKYDCKKHQLDNSAVLEIKDLYYKFPSKKHYTLSNINLKVMPKERLAVTGHIGSGKSTLMKLILKLLYPEKGTIVINQKCIYDMGVKDYFKMVGFMPQNCLLFKRSIIENIMYDNVALTEKDIIDVIKKYHLMKHFKNGLNVGTESLSGGQRQLVWFLRIYFKNPEIILLDEPTASLDKETKDLFVHLMQTMLKDKTIIIITHDPYLLQFVTRAVDINLLGNPNQSELKATLNAL</sequence>
<dbReference type="GO" id="GO:0005524">
    <property type="term" value="F:ATP binding"/>
    <property type="evidence" value="ECO:0007669"/>
    <property type="project" value="UniProtKB-KW"/>
</dbReference>
<dbReference type="GO" id="GO:0042626">
    <property type="term" value="F:ATPase-coupled transmembrane transporter activity"/>
    <property type="evidence" value="ECO:0007669"/>
    <property type="project" value="TreeGrafter"/>
</dbReference>